<evidence type="ECO:0000313" key="3">
    <source>
        <dbReference type="Proteomes" id="UP001194746"/>
    </source>
</evidence>
<feature type="chain" id="PRO_5042267574" evidence="1">
    <location>
        <begin position="21"/>
        <end position="75"/>
    </location>
</feature>
<organism evidence="2 3">
    <name type="scientific">Aspergillus nanangensis</name>
    <dbReference type="NCBI Taxonomy" id="2582783"/>
    <lineage>
        <taxon>Eukaryota</taxon>
        <taxon>Fungi</taxon>
        <taxon>Dikarya</taxon>
        <taxon>Ascomycota</taxon>
        <taxon>Pezizomycotina</taxon>
        <taxon>Eurotiomycetes</taxon>
        <taxon>Eurotiomycetidae</taxon>
        <taxon>Eurotiales</taxon>
        <taxon>Aspergillaceae</taxon>
        <taxon>Aspergillus</taxon>
        <taxon>Aspergillus subgen. Circumdati</taxon>
    </lineage>
</organism>
<keyword evidence="3" id="KW-1185">Reference proteome</keyword>
<comment type="caution">
    <text evidence="2">The sequence shown here is derived from an EMBL/GenBank/DDBJ whole genome shotgun (WGS) entry which is preliminary data.</text>
</comment>
<name>A0AAD4GVA8_ASPNN</name>
<proteinExistence type="predicted"/>
<keyword evidence="1" id="KW-0732">Signal</keyword>
<protein>
    <submittedName>
        <fullName evidence="2">Uncharacterized protein</fullName>
    </submittedName>
</protein>
<reference evidence="2" key="2">
    <citation type="submission" date="2020-02" db="EMBL/GenBank/DDBJ databases">
        <authorList>
            <person name="Gilchrist C.L.M."/>
            <person name="Chooi Y.-H."/>
        </authorList>
    </citation>
    <scope>NUCLEOTIDE SEQUENCE</scope>
    <source>
        <strain evidence="2">MST-FP2251</strain>
    </source>
</reference>
<evidence type="ECO:0000313" key="2">
    <source>
        <dbReference type="EMBL" id="KAF9891509.1"/>
    </source>
</evidence>
<reference evidence="2" key="1">
    <citation type="journal article" date="2019" name="Beilstein J. Org. Chem.">
        <title>Nanangenines: drimane sesquiterpenoids as the dominant metabolite cohort of a novel Australian fungus, Aspergillus nanangensis.</title>
        <authorList>
            <person name="Lacey H.J."/>
            <person name="Gilchrist C.L.M."/>
            <person name="Crombie A."/>
            <person name="Kalaitzis J.A."/>
            <person name="Vuong D."/>
            <person name="Rutledge P.J."/>
            <person name="Turner P."/>
            <person name="Pitt J.I."/>
            <person name="Lacey E."/>
            <person name="Chooi Y.H."/>
            <person name="Piggott A.M."/>
        </authorList>
    </citation>
    <scope>NUCLEOTIDE SEQUENCE</scope>
    <source>
        <strain evidence="2">MST-FP2251</strain>
    </source>
</reference>
<gene>
    <name evidence="2" type="ORF">FE257_003976</name>
</gene>
<dbReference type="Proteomes" id="UP001194746">
    <property type="component" value="Unassembled WGS sequence"/>
</dbReference>
<evidence type="ECO:0000256" key="1">
    <source>
        <dbReference type="SAM" id="SignalP"/>
    </source>
</evidence>
<dbReference type="AlphaFoldDB" id="A0AAD4GVA8"/>
<sequence>MFLLKVLAILGLAANSLVQGQTVWVNYDVRTAWDEIHSRRALFQAGCMELGQPGWIVKWEEEESELICDLGFRYG</sequence>
<accession>A0AAD4GVA8</accession>
<feature type="signal peptide" evidence="1">
    <location>
        <begin position="1"/>
        <end position="20"/>
    </location>
</feature>
<dbReference type="EMBL" id="VCAU01000018">
    <property type="protein sequence ID" value="KAF9891509.1"/>
    <property type="molecule type" value="Genomic_DNA"/>
</dbReference>